<organism evidence="2 3">
    <name type="scientific">Gymnopilus junonius</name>
    <name type="common">Spectacular rustgill mushroom</name>
    <name type="synonym">Gymnopilus spectabilis subsp. junonius</name>
    <dbReference type="NCBI Taxonomy" id="109634"/>
    <lineage>
        <taxon>Eukaryota</taxon>
        <taxon>Fungi</taxon>
        <taxon>Dikarya</taxon>
        <taxon>Basidiomycota</taxon>
        <taxon>Agaricomycotina</taxon>
        <taxon>Agaricomycetes</taxon>
        <taxon>Agaricomycetidae</taxon>
        <taxon>Agaricales</taxon>
        <taxon>Agaricineae</taxon>
        <taxon>Hymenogastraceae</taxon>
        <taxon>Gymnopilus</taxon>
    </lineage>
</organism>
<accession>A0A9P5TGN2</accession>
<sequence length="299" mass="33714">MGFPSALLIPQDLVWIGLAILSLHPPFAVFCLPKQKLLWAMVILHRDTSLRSSPYLKAKGTFPHPSSLLRTLQRLDQARHFQWFSRLSPTTFLSIPPYHSYSIIPPSLGCSDAADEDDSHLEYPPRPVLILIIYLLSFPSDHMCTYLPSTLCSSRLCSCLCHCFVLFTGCGAISSFLFVVLFVVLAVHQPMKVSSFTVCKNSWARKSLGAWQLIQPAEPVKVLREALQFFLKFYSLPYENDIDNLLKVPAAVRPKYHRPSSDSEWSLVSRPQMTHKSNLLASTSPTTVLSSTFLFRKLA</sequence>
<gene>
    <name evidence="2" type="ORF">CPB84DRAFT_328218</name>
</gene>
<evidence type="ECO:0000313" key="2">
    <source>
        <dbReference type="EMBL" id="KAF8878582.1"/>
    </source>
</evidence>
<dbReference type="AlphaFoldDB" id="A0A9P5TGN2"/>
<dbReference type="EMBL" id="JADNYJ010000157">
    <property type="protein sequence ID" value="KAF8878582.1"/>
    <property type="molecule type" value="Genomic_DNA"/>
</dbReference>
<evidence type="ECO:0000256" key="1">
    <source>
        <dbReference type="SAM" id="Phobius"/>
    </source>
</evidence>
<proteinExistence type="predicted"/>
<keyword evidence="1" id="KW-0812">Transmembrane</keyword>
<evidence type="ECO:0000313" key="3">
    <source>
        <dbReference type="Proteomes" id="UP000724874"/>
    </source>
</evidence>
<feature type="transmembrane region" description="Helical" evidence="1">
    <location>
        <begin position="164"/>
        <end position="187"/>
    </location>
</feature>
<keyword evidence="1" id="KW-1133">Transmembrane helix</keyword>
<keyword evidence="3" id="KW-1185">Reference proteome</keyword>
<name>A0A9P5TGN2_GYMJU</name>
<reference evidence="2" key="1">
    <citation type="submission" date="2020-11" db="EMBL/GenBank/DDBJ databases">
        <authorList>
            <consortium name="DOE Joint Genome Institute"/>
            <person name="Ahrendt S."/>
            <person name="Riley R."/>
            <person name="Andreopoulos W."/>
            <person name="LaButti K."/>
            <person name="Pangilinan J."/>
            <person name="Ruiz-duenas F.J."/>
            <person name="Barrasa J.M."/>
            <person name="Sanchez-Garcia M."/>
            <person name="Camarero S."/>
            <person name="Miyauchi S."/>
            <person name="Serrano A."/>
            <person name="Linde D."/>
            <person name="Babiker R."/>
            <person name="Drula E."/>
            <person name="Ayuso-Fernandez I."/>
            <person name="Pacheco R."/>
            <person name="Padilla G."/>
            <person name="Ferreira P."/>
            <person name="Barriuso J."/>
            <person name="Kellner H."/>
            <person name="Castanera R."/>
            <person name="Alfaro M."/>
            <person name="Ramirez L."/>
            <person name="Pisabarro A.G."/>
            <person name="Kuo A."/>
            <person name="Tritt A."/>
            <person name="Lipzen A."/>
            <person name="He G."/>
            <person name="Yan M."/>
            <person name="Ng V."/>
            <person name="Cullen D."/>
            <person name="Martin F."/>
            <person name="Rosso M.-N."/>
            <person name="Henrissat B."/>
            <person name="Hibbett D."/>
            <person name="Martinez A.T."/>
            <person name="Grigoriev I.V."/>
        </authorList>
    </citation>
    <scope>NUCLEOTIDE SEQUENCE</scope>
    <source>
        <strain evidence="2">AH 44721</strain>
    </source>
</reference>
<keyword evidence="1" id="KW-0472">Membrane</keyword>
<dbReference type="Proteomes" id="UP000724874">
    <property type="component" value="Unassembled WGS sequence"/>
</dbReference>
<comment type="caution">
    <text evidence="2">The sequence shown here is derived from an EMBL/GenBank/DDBJ whole genome shotgun (WGS) entry which is preliminary data.</text>
</comment>
<protein>
    <submittedName>
        <fullName evidence="2">Uncharacterized protein</fullName>
    </submittedName>
</protein>